<evidence type="ECO:0000313" key="2">
    <source>
        <dbReference type="EMBL" id="SMP36786.1"/>
    </source>
</evidence>
<dbReference type="Pfam" id="PF11911">
    <property type="entry name" value="DUF3429"/>
    <property type="match status" value="1"/>
</dbReference>
<reference evidence="2 3" key="1">
    <citation type="submission" date="2017-05" db="EMBL/GenBank/DDBJ databases">
        <authorList>
            <person name="Varghese N."/>
            <person name="Submissions S."/>
        </authorList>
    </citation>
    <scope>NUCLEOTIDE SEQUENCE [LARGE SCALE GENOMIC DNA]</scope>
    <source>
        <strain evidence="2 3">DSM 15949</strain>
    </source>
</reference>
<evidence type="ECO:0000256" key="1">
    <source>
        <dbReference type="SAM" id="Phobius"/>
    </source>
</evidence>
<keyword evidence="1" id="KW-0812">Transmembrane</keyword>
<dbReference type="InterPro" id="IPR021836">
    <property type="entry name" value="DUF3429"/>
</dbReference>
<protein>
    <recommendedName>
        <fullName evidence="4">DUF3429 domain-containing protein</fullName>
    </recommendedName>
</protein>
<comment type="caution">
    <text evidence="2">The sequence shown here is derived from an EMBL/GenBank/DDBJ whole genome shotgun (WGS) entry which is preliminary data.</text>
</comment>
<name>A0ABY1PP13_9HYPH</name>
<dbReference type="RefSeq" id="WP_196220608.1">
    <property type="nucleotide sequence ID" value="NZ_BAAAEA010000005.1"/>
</dbReference>
<gene>
    <name evidence="2" type="ORF">SAMN06265374_4316</name>
</gene>
<accession>A0ABY1PP13</accession>
<organism evidence="2 3">
    <name type="scientific">Roseibium denhamense</name>
    <dbReference type="NCBI Taxonomy" id="76305"/>
    <lineage>
        <taxon>Bacteria</taxon>
        <taxon>Pseudomonadati</taxon>
        <taxon>Pseudomonadota</taxon>
        <taxon>Alphaproteobacteria</taxon>
        <taxon>Hyphomicrobiales</taxon>
        <taxon>Stappiaceae</taxon>
        <taxon>Roseibium</taxon>
    </lineage>
</organism>
<evidence type="ECO:0000313" key="3">
    <source>
        <dbReference type="Proteomes" id="UP001157914"/>
    </source>
</evidence>
<dbReference type="PANTHER" id="PTHR15887:SF1">
    <property type="entry name" value="TRANSMEMBRANE PROTEIN 69"/>
    <property type="match status" value="1"/>
</dbReference>
<feature type="transmembrane region" description="Helical" evidence="1">
    <location>
        <begin position="23"/>
        <end position="44"/>
    </location>
</feature>
<evidence type="ECO:0008006" key="4">
    <source>
        <dbReference type="Google" id="ProtNLM"/>
    </source>
</evidence>
<keyword evidence="1" id="KW-1133">Transmembrane helix</keyword>
<keyword evidence="3" id="KW-1185">Reference proteome</keyword>
<sequence length="161" mass="16716">MSANAASDLTTDTPPQSAVPKSALWLGGTGAIPFVGCAVASAAAPDGWQTFFLFALTAYGALILSFLGGIQWGLAISKGAALDGKELALRLCVSVVPSLIGWGSLLVPQPFGTLAMVMTFIVVLLIDLKLVREGLAPAWYPKLRWPLTLTVSAALLLGTFA</sequence>
<feature type="transmembrane region" description="Helical" evidence="1">
    <location>
        <begin position="50"/>
        <end position="75"/>
    </location>
</feature>
<keyword evidence="1" id="KW-0472">Membrane</keyword>
<feature type="transmembrane region" description="Helical" evidence="1">
    <location>
        <begin position="111"/>
        <end position="131"/>
    </location>
</feature>
<dbReference type="EMBL" id="FXTT01000007">
    <property type="protein sequence ID" value="SMP36786.1"/>
    <property type="molecule type" value="Genomic_DNA"/>
</dbReference>
<proteinExistence type="predicted"/>
<dbReference type="Proteomes" id="UP001157914">
    <property type="component" value="Unassembled WGS sequence"/>
</dbReference>
<dbReference type="PANTHER" id="PTHR15887">
    <property type="entry name" value="TRANSMEMBRANE PROTEIN 69"/>
    <property type="match status" value="1"/>
</dbReference>